<evidence type="ECO:0000256" key="4">
    <source>
        <dbReference type="ARBA" id="ARBA00013127"/>
    </source>
</evidence>
<evidence type="ECO:0000259" key="12">
    <source>
        <dbReference type="Pfam" id="PF20510"/>
    </source>
</evidence>
<evidence type="ECO:0000256" key="1">
    <source>
        <dbReference type="ARBA" id="ARBA00001962"/>
    </source>
</evidence>
<keyword evidence="14" id="KW-1185">Reference proteome</keyword>
<dbReference type="GO" id="GO:0005737">
    <property type="term" value="C:cytoplasm"/>
    <property type="evidence" value="ECO:0007669"/>
    <property type="project" value="TreeGrafter"/>
</dbReference>
<feature type="domain" description="Homogentisate 1,2-dioxygenase N-terminal" evidence="12">
    <location>
        <begin position="21"/>
        <end position="319"/>
    </location>
</feature>
<dbReference type="PANTHER" id="PTHR11056:SF0">
    <property type="entry name" value="HOMOGENTISATE 1,2-DIOXYGENASE"/>
    <property type="match status" value="1"/>
</dbReference>
<dbReference type="InterPro" id="IPR014710">
    <property type="entry name" value="RmlC-like_jellyroll"/>
</dbReference>
<dbReference type="PANTHER" id="PTHR11056">
    <property type="entry name" value="HOMOGENTISATE 1,2-DIOXYGENASE"/>
    <property type="match status" value="1"/>
</dbReference>
<dbReference type="GO" id="GO:0046872">
    <property type="term" value="F:metal ion binding"/>
    <property type="evidence" value="ECO:0007669"/>
    <property type="project" value="UniProtKB-KW"/>
</dbReference>
<name>A0AA40E2P7_9PEZI</name>
<dbReference type="GO" id="GO:0004411">
    <property type="term" value="F:homogentisate 1,2-dioxygenase activity"/>
    <property type="evidence" value="ECO:0007669"/>
    <property type="project" value="UniProtKB-EC"/>
</dbReference>
<dbReference type="EC" id="1.13.11.5" evidence="4"/>
<keyword evidence="8 9" id="KW-0408">Iron</keyword>
<comment type="similarity">
    <text evidence="3">Belongs to the homogentisate dioxygenase family.</text>
</comment>
<keyword evidence="6" id="KW-0223">Dioxygenase</keyword>
<comment type="cofactor">
    <cofactor evidence="1 9">
        <name>Fe cation</name>
        <dbReference type="ChEBI" id="CHEBI:24875"/>
    </cofactor>
</comment>
<evidence type="ECO:0000259" key="11">
    <source>
        <dbReference type="Pfam" id="PF04209"/>
    </source>
</evidence>
<dbReference type="InterPro" id="IPR046451">
    <property type="entry name" value="HgmA_C"/>
</dbReference>
<dbReference type="InterPro" id="IPR011051">
    <property type="entry name" value="RmlC_Cupin_sf"/>
</dbReference>
<feature type="binding site" evidence="9">
    <location>
        <position position="410"/>
    </location>
    <ligand>
        <name>Fe cation</name>
        <dbReference type="ChEBI" id="CHEBI:24875"/>
    </ligand>
</feature>
<evidence type="ECO:0000256" key="8">
    <source>
        <dbReference type="ARBA" id="ARBA00023004"/>
    </source>
</evidence>
<evidence type="ECO:0000256" key="9">
    <source>
        <dbReference type="PIRSR" id="PIRSR605708-2"/>
    </source>
</evidence>
<comment type="pathway">
    <text evidence="2">Amino-acid degradation; L-phenylalanine degradation; acetoacetate and fumarate from L-phenylalanine: step 4/6.</text>
</comment>
<organism evidence="13 14">
    <name type="scientific">Lasiosphaeris hirsuta</name>
    <dbReference type="NCBI Taxonomy" id="260670"/>
    <lineage>
        <taxon>Eukaryota</taxon>
        <taxon>Fungi</taxon>
        <taxon>Dikarya</taxon>
        <taxon>Ascomycota</taxon>
        <taxon>Pezizomycotina</taxon>
        <taxon>Sordariomycetes</taxon>
        <taxon>Sordariomycetidae</taxon>
        <taxon>Sordariales</taxon>
        <taxon>Lasiosphaeriaceae</taxon>
        <taxon>Lasiosphaeris</taxon>
    </lineage>
</organism>
<dbReference type="Proteomes" id="UP001172102">
    <property type="component" value="Unassembled WGS sequence"/>
</dbReference>
<dbReference type="Pfam" id="PF20510">
    <property type="entry name" value="HgmA_N"/>
    <property type="match status" value="1"/>
</dbReference>
<dbReference type="Pfam" id="PF04209">
    <property type="entry name" value="HgmA_C"/>
    <property type="match status" value="1"/>
</dbReference>
<evidence type="ECO:0000256" key="2">
    <source>
        <dbReference type="ARBA" id="ARBA00004704"/>
    </source>
</evidence>
<dbReference type="SUPFAM" id="SSF51182">
    <property type="entry name" value="RmlC-like cupins"/>
    <property type="match status" value="1"/>
</dbReference>
<evidence type="ECO:0000256" key="7">
    <source>
        <dbReference type="ARBA" id="ARBA00023002"/>
    </source>
</evidence>
<evidence type="ECO:0000256" key="3">
    <source>
        <dbReference type="ARBA" id="ARBA00007757"/>
    </source>
</evidence>
<keyword evidence="5 9" id="KW-0479">Metal-binding</keyword>
<dbReference type="GO" id="GO:0006570">
    <property type="term" value="P:tyrosine metabolic process"/>
    <property type="evidence" value="ECO:0007669"/>
    <property type="project" value="InterPro"/>
</dbReference>
<comment type="caution">
    <text evidence="13">The sequence shown here is derived from an EMBL/GenBank/DDBJ whole genome shotgun (WGS) entry which is preliminary data.</text>
</comment>
<dbReference type="InterPro" id="IPR046452">
    <property type="entry name" value="HgmA_N"/>
</dbReference>
<evidence type="ECO:0000313" key="13">
    <source>
        <dbReference type="EMBL" id="KAK0725779.1"/>
    </source>
</evidence>
<evidence type="ECO:0000313" key="14">
    <source>
        <dbReference type="Proteomes" id="UP001172102"/>
    </source>
</evidence>
<keyword evidence="7" id="KW-0560">Oxidoreductase</keyword>
<sequence length="525" mass="57589">MFGNHAVTGLVKDTMADDPYKYQFGFGNHHATEAIPGALPANGTNLPQKARYGLYAEHLNGTSFISSRESVSNVWMYRERPGAPHRPLRQVQQHNEIETCFLPTNPNVSFTPQAHTWGPLPAPKTNASGRGGSTTFVRGLKTIGGYGDATLKEGLAVHQYAFDADMDRQAFVNHDGDLLLVPQQGVLDIKTELGNLRIKPGMISVLPAGIRFAISIVRLPSQSHNNHDNPAPHAAGYALEVFGTRFALPELGVLGANGLAHVRDFEYPVAAFDLEPPGTLPPFEVTVKLAGRLFAYAQPYTPFNVVAWHGRHAPFRYDLARFAHLSANTDQLDPTAYCVLTAPSKWPGVSVVEFCVFGEKWAVAGDTLRIPYYHRTMATELCGVIKGVYRGSVRPLEAGGMSFEQSYMPHGESYEAYAREREAEHEPVKVAQGFMSFMFHVPAHLGLTKWAMEDHPDIRPERAGLWDSFRGHLLDHIDDANASLSKAGMPTLQIHPLTPPESPSGTIVPEDDGEPGLGDVPMDEQ</sequence>
<evidence type="ECO:0000256" key="10">
    <source>
        <dbReference type="SAM" id="MobiDB-lite"/>
    </source>
</evidence>
<feature type="binding site" evidence="9">
    <location>
        <position position="410"/>
    </location>
    <ligand>
        <name>homogentisate</name>
        <dbReference type="ChEBI" id="CHEBI:16169"/>
    </ligand>
</feature>
<dbReference type="Gene3D" id="2.60.120.10">
    <property type="entry name" value="Jelly Rolls"/>
    <property type="match status" value="1"/>
</dbReference>
<reference evidence="13" key="1">
    <citation type="submission" date="2023-06" db="EMBL/GenBank/DDBJ databases">
        <title>Genome-scale phylogeny and comparative genomics of the fungal order Sordariales.</title>
        <authorList>
            <consortium name="Lawrence Berkeley National Laboratory"/>
            <person name="Hensen N."/>
            <person name="Bonometti L."/>
            <person name="Westerberg I."/>
            <person name="Brannstrom I.O."/>
            <person name="Guillou S."/>
            <person name="Cros-Aarteil S."/>
            <person name="Calhoun S."/>
            <person name="Haridas S."/>
            <person name="Kuo A."/>
            <person name="Mondo S."/>
            <person name="Pangilinan J."/>
            <person name="Riley R."/>
            <person name="Labutti K."/>
            <person name="Andreopoulos B."/>
            <person name="Lipzen A."/>
            <person name="Chen C."/>
            <person name="Yanf M."/>
            <person name="Daum C."/>
            <person name="Ng V."/>
            <person name="Clum A."/>
            <person name="Steindorff A."/>
            <person name="Ohm R."/>
            <person name="Martin F."/>
            <person name="Silar P."/>
            <person name="Natvig D."/>
            <person name="Lalanne C."/>
            <person name="Gautier V."/>
            <person name="Ament-Velasquez S.L."/>
            <person name="Kruys A."/>
            <person name="Hutchinson M.I."/>
            <person name="Powell A.J."/>
            <person name="Barry K."/>
            <person name="Miller A.N."/>
            <person name="Grigoriev I.V."/>
            <person name="Debuchy R."/>
            <person name="Gladieux P."/>
            <person name="Thoren M.H."/>
            <person name="Johannesson H."/>
        </authorList>
    </citation>
    <scope>NUCLEOTIDE SEQUENCE</scope>
    <source>
        <strain evidence="13">SMH4607-1</strain>
    </source>
</reference>
<accession>A0AA40E2P7</accession>
<feature type="domain" description="Homogentisate 1,2-dioxygenase C-terminal" evidence="11">
    <location>
        <begin position="327"/>
        <end position="470"/>
    </location>
</feature>
<dbReference type="GO" id="GO:0006559">
    <property type="term" value="P:L-phenylalanine catabolic process"/>
    <property type="evidence" value="ECO:0007669"/>
    <property type="project" value="InterPro"/>
</dbReference>
<feature type="binding site" evidence="9">
    <location>
        <position position="380"/>
    </location>
    <ligand>
        <name>Fe cation</name>
        <dbReference type="ChEBI" id="CHEBI:24875"/>
    </ligand>
</feature>
<proteinExistence type="inferred from homology"/>
<feature type="binding site" evidence="9">
    <location>
        <position position="389"/>
    </location>
    <ligand>
        <name>homogentisate</name>
        <dbReference type="ChEBI" id="CHEBI:16169"/>
    </ligand>
</feature>
<dbReference type="CDD" id="cd07000">
    <property type="entry name" value="cupin_HGO_N"/>
    <property type="match status" value="1"/>
</dbReference>
<protein>
    <recommendedName>
        <fullName evidence="4">homogentisate 1,2-dioxygenase</fullName>
        <ecNumber evidence="4">1.13.11.5</ecNumber>
    </recommendedName>
</protein>
<feature type="binding site" evidence="9">
    <location>
        <position position="374"/>
    </location>
    <ligand>
        <name>Fe cation</name>
        <dbReference type="ChEBI" id="CHEBI:24875"/>
    </ligand>
</feature>
<dbReference type="InterPro" id="IPR005708">
    <property type="entry name" value="Homogentis_dOase"/>
</dbReference>
<dbReference type="AlphaFoldDB" id="A0AA40E2P7"/>
<feature type="region of interest" description="Disordered" evidence="10">
    <location>
        <begin position="491"/>
        <end position="525"/>
    </location>
</feature>
<gene>
    <name evidence="13" type="ORF">B0H67DRAFT_571506</name>
</gene>
<evidence type="ECO:0000256" key="6">
    <source>
        <dbReference type="ARBA" id="ARBA00022964"/>
    </source>
</evidence>
<evidence type="ECO:0000256" key="5">
    <source>
        <dbReference type="ARBA" id="ARBA00022723"/>
    </source>
</evidence>
<dbReference type="EMBL" id="JAUKUA010000002">
    <property type="protein sequence ID" value="KAK0725779.1"/>
    <property type="molecule type" value="Genomic_DNA"/>
</dbReference>